<gene>
    <name evidence="1" type="ORF">R1sor_006381</name>
</gene>
<sequence>MALVSQTTTYFCPKTPAGNSARSSQPRTHFPCSNSSIYPSFLQPAPLGLKHSVSAFRVGKNKRLCSLQYGSTTGSRLPLVRSQFVQFQSSRAVSIPFKEDISSAKDYLKELERVVRVTFPDSARITYVGDSVWRARLRPVTFINFTATPLCDIRVYNEDSALCIYSDKLYLDFTGVPDQFKNVSLNFQLSGSLRALPQGVQAGRVKFEGSVLLKLGADMPFPISLLPETLLTGAGNGILDTILGAMESALLRGIVDDYYTWCKLRQGSEFVRASKV</sequence>
<dbReference type="PANTHER" id="PTHR34133">
    <property type="entry name" value="OS07G0633000 PROTEIN"/>
    <property type="match status" value="1"/>
</dbReference>
<dbReference type="Proteomes" id="UP001633002">
    <property type="component" value="Unassembled WGS sequence"/>
</dbReference>
<evidence type="ECO:0008006" key="3">
    <source>
        <dbReference type="Google" id="ProtNLM"/>
    </source>
</evidence>
<protein>
    <recommendedName>
        <fullName evidence="3">Plastid lipid-associated protein/fibrillin conserved domain-containing protein</fullName>
    </recommendedName>
</protein>
<dbReference type="AlphaFoldDB" id="A0ABD3HMB6"/>
<keyword evidence="2" id="KW-1185">Reference proteome</keyword>
<dbReference type="InterPro" id="IPR018971">
    <property type="entry name" value="DUF1997"/>
</dbReference>
<evidence type="ECO:0000313" key="1">
    <source>
        <dbReference type="EMBL" id="KAL3692730.1"/>
    </source>
</evidence>
<dbReference type="PANTHER" id="PTHR34133:SF8">
    <property type="entry name" value="OS07G0633000 PROTEIN"/>
    <property type="match status" value="1"/>
</dbReference>
<comment type="caution">
    <text evidence="1">The sequence shown here is derived from an EMBL/GenBank/DDBJ whole genome shotgun (WGS) entry which is preliminary data.</text>
</comment>
<dbReference type="EMBL" id="JBJQOH010000003">
    <property type="protein sequence ID" value="KAL3692730.1"/>
    <property type="molecule type" value="Genomic_DNA"/>
</dbReference>
<proteinExistence type="predicted"/>
<reference evidence="1 2" key="1">
    <citation type="submission" date="2024-09" db="EMBL/GenBank/DDBJ databases">
        <title>Chromosome-scale assembly of Riccia sorocarpa.</title>
        <authorList>
            <person name="Paukszto L."/>
        </authorList>
    </citation>
    <scope>NUCLEOTIDE SEQUENCE [LARGE SCALE GENOMIC DNA]</scope>
    <source>
        <strain evidence="1">LP-2024</strain>
        <tissue evidence="1">Aerial parts of the thallus</tissue>
    </source>
</reference>
<accession>A0ABD3HMB6</accession>
<dbReference type="Pfam" id="PF09366">
    <property type="entry name" value="DUF1997"/>
    <property type="match status" value="1"/>
</dbReference>
<organism evidence="1 2">
    <name type="scientific">Riccia sorocarpa</name>
    <dbReference type="NCBI Taxonomy" id="122646"/>
    <lineage>
        <taxon>Eukaryota</taxon>
        <taxon>Viridiplantae</taxon>
        <taxon>Streptophyta</taxon>
        <taxon>Embryophyta</taxon>
        <taxon>Marchantiophyta</taxon>
        <taxon>Marchantiopsida</taxon>
        <taxon>Marchantiidae</taxon>
        <taxon>Marchantiales</taxon>
        <taxon>Ricciaceae</taxon>
        <taxon>Riccia</taxon>
    </lineage>
</organism>
<name>A0ABD3HMB6_9MARC</name>
<evidence type="ECO:0000313" key="2">
    <source>
        <dbReference type="Proteomes" id="UP001633002"/>
    </source>
</evidence>